<dbReference type="AlphaFoldDB" id="A0A382J7Y0"/>
<organism evidence="3">
    <name type="scientific">marine metagenome</name>
    <dbReference type="NCBI Taxonomy" id="408172"/>
    <lineage>
        <taxon>unclassified sequences</taxon>
        <taxon>metagenomes</taxon>
        <taxon>ecological metagenomes</taxon>
    </lineage>
</organism>
<evidence type="ECO:0000313" key="3">
    <source>
        <dbReference type="EMBL" id="SVC07183.1"/>
    </source>
</evidence>
<dbReference type="InterPro" id="IPR036661">
    <property type="entry name" value="Luciferase-like_sf"/>
</dbReference>
<accession>A0A382J7Y0</accession>
<dbReference type="InterPro" id="IPR011251">
    <property type="entry name" value="Luciferase-like_dom"/>
</dbReference>
<dbReference type="EMBL" id="UINC01071919">
    <property type="protein sequence ID" value="SVC07183.1"/>
    <property type="molecule type" value="Genomic_DNA"/>
</dbReference>
<reference evidence="3" key="1">
    <citation type="submission" date="2018-05" db="EMBL/GenBank/DDBJ databases">
        <authorList>
            <person name="Lanie J.A."/>
            <person name="Ng W.-L."/>
            <person name="Kazmierczak K.M."/>
            <person name="Andrzejewski T.M."/>
            <person name="Davidsen T.M."/>
            <person name="Wayne K.J."/>
            <person name="Tettelin H."/>
            <person name="Glass J.I."/>
            <person name="Rusch D."/>
            <person name="Podicherti R."/>
            <person name="Tsui H.-C.T."/>
            <person name="Winkler M.E."/>
        </authorList>
    </citation>
    <scope>NUCLEOTIDE SEQUENCE</scope>
</reference>
<dbReference type="SUPFAM" id="SSF51679">
    <property type="entry name" value="Bacterial luciferase-like"/>
    <property type="match status" value="1"/>
</dbReference>
<name>A0A382J7Y0_9ZZZZ</name>
<dbReference type="Pfam" id="PF00296">
    <property type="entry name" value="Bac_luciferase"/>
    <property type="match status" value="1"/>
</dbReference>
<dbReference type="Gene3D" id="3.20.20.30">
    <property type="entry name" value="Luciferase-like domain"/>
    <property type="match status" value="1"/>
</dbReference>
<keyword evidence="1" id="KW-0560">Oxidoreductase</keyword>
<sequence>WTASPTNSIDYEGQYIKVNDYRRIMAPPYPPLPIYLAAVQPGMLQLSGAIADGLIANLLNTPQYFTDIVHPNVKKGLAKTGRHLSDFELCSLKVCSVDKDRERARRRARPPIAFYSNLPYFDQVLDPAGFTKEKLAIRAAMAENDVEKMLDLVTDDMIDTLVLAGTPDEVRKKLERFEGLFETLILYCPMPWLEPEESKVNHEMMIEAFAA</sequence>
<proteinExistence type="predicted"/>
<dbReference type="InterPro" id="IPR050564">
    <property type="entry name" value="F420-G6PD/mer"/>
</dbReference>
<evidence type="ECO:0000259" key="2">
    <source>
        <dbReference type="Pfam" id="PF00296"/>
    </source>
</evidence>
<evidence type="ECO:0000256" key="1">
    <source>
        <dbReference type="ARBA" id="ARBA00023002"/>
    </source>
</evidence>
<gene>
    <name evidence="3" type="ORF">METZ01_LOCUS260037</name>
</gene>
<feature type="non-terminal residue" evidence="3">
    <location>
        <position position="1"/>
    </location>
</feature>
<protein>
    <recommendedName>
        <fullName evidence="2">Luciferase-like domain-containing protein</fullName>
    </recommendedName>
</protein>
<dbReference type="PANTHER" id="PTHR43244:SF1">
    <property type="entry name" value="5,10-METHYLENETETRAHYDROMETHANOPTERIN REDUCTASE"/>
    <property type="match status" value="1"/>
</dbReference>
<dbReference type="PANTHER" id="PTHR43244">
    <property type="match status" value="1"/>
</dbReference>
<feature type="domain" description="Luciferase-like" evidence="2">
    <location>
        <begin position="6"/>
        <end position="180"/>
    </location>
</feature>
<dbReference type="GO" id="GO:0016705">
    <property type="term" value="F:oxidoreductase activity, acting on paired donors, with incorporation or reduction of molecular oxygen"/>
    <property type="evidence" value="ECO:0007669"/>
    <property type="project" value="InterPro"/>
</dbReference>